<evidence type="ECO:0000313" key="2">
    <source>
        <dbReference type="Proteomes" id="UP000675781"/>
    </source>
</evidence>
<protein>
    <submittedName>
        <fullName evidence="1">Uncharacterized protein</fullName>
    </submittedName>
</protein>
<dbReference type="Proteomes" id="UP000675781">
    <property type="component" value="Unassembled WGS sequence"/>
</dbReference>
<keyword evidence="2" id="KW-1185">Reference proteome</keyword>
<dbReference type="RefSeq" id="WP_212531577.1">
    <property type="nucleotide sequence ID" value="NZ_JAGSOG010000181.1"/>
</dbReference>
<name>A0A941EVB4_9ACTN</name>
<sequence length="160" mass="17552">MEKIQQLASLAPVNFDHAKIEWTGVSEAVRAAGFAPDDVVAATWCVHESRNIEALIDAPTLGLLFPSGVLTTSGKHAMFGGQVKYGMIPFRQCRAFGAADHDDDRGFGKFCIEFAGAGGVLIGRLRWTWQSKRFRDSRQQIMAVAEERDRILGEVSNLIG</sequence>
<organism evidence="1 2">
    <name type="scientific">Actinospica durhamensis</name>
    <dbReference type="NCBI Taxonomy" id="1508375"/>
    <lineage>
        <taxon>Bacteria</taxon>
        <taxon>Bacillati</taxon>
        <taxon>Actinomycetota</taxon>
        <taxon>Actinomycetes</taxon>
        <taxon>Catenulisporales</taxon>
        <taxon>Actinospicaceae</taxon>
        <taxon>Actinospica</taxon>
    </lineage>
</organism>
<evidence type="ECO:0000313" key="1">
    <source>
        <dbReference type="EMBL" id="MBR7837108.1"/>
    </source>
</evidence>
<dbReference type="AlphaFoldDB" id="A0A941EVB4"/>
<comment type="caution">
    <text evidence="1">The sequence shown here is derived from an EMBL/GenBank/DDBJ whole genome shotgun (WGS) entry which is preliminary data.</text>
</comment>
<reference evidence="1" key="1">
    <citation type="submission" date="2021-04" db="EMBL/GenBank/DDBJ databases">
        <title>Genome based classification of Actinospica acidithermotolerans sp. nov., an actinobacterium isolated from an Indonesian hot spring.</title>
        <authorList>
            <person name="Kusuma A.B."/>
            <person name="Putra K.E."/>
            <person name="Nafisah S."/>
            <person name="Loh J."/>
            <person name="Nouioui I."/>
            <person name="Goodfellow M."/>
        </authorList>
    </citation>
    <scope>NUCLEOTIDE SEQUENCE</scope>
    <source>
        <strain evidence="1">CSCA 57</strain>
    </source>
</reference>
<gene>
    <name evidence="1" type="ORF">KDL01_27775</name>
</gene>
<proteinExistence type="predicted"/>
<dbReference type="EMBL" id="JAGSOG010000181">
    <property type="protein sequence ID" value="MBR7837108.1"/>
    <property type="molecule type" value="Genomic_DNA"/>
</dbReference>
<accession>A0A941EVB4</accession>